<proteinExistence type="predicted"/>
<organism evidence="1 2">
    <name type="scientific">Aerococcus agrisoli</name>
    <dbReference type="NCBI Taxonomy" id="2487350"/>
    <lineage>
        <taxon>Bacteria</taxon>
        <taxon>Bacillati</taxon>
        <taxon>Bacillota</taxon>
        <taxon>Bacilli</taxon>
        <taxon>Lactobacillales</taxon>
        <taxon>Aerococcaceae</taxon>
        <taxon>Aerococcus</taxon>
    </lineage>
</organism>
<comment type="caution">
    <text evidence="1">The sequence shown here is derived from an EMBL/GenBank/DDBJ whole genome shotgun (WGS) entry which is preliminary data.</text>
</comment>
<dbReference type="AlphaFoldDB" id="A0A3N4GNE1"/>
<dbReference type="RefSeq" id="WP_123779272.1">
    <property type="nucleotide sequence ID" value="NZ_RKMG01000003.1"/>
</dbReference>
<dbReference type="InterPro" id="IPR021530">
    <property type="entry name" value="AllH-like"/>
</dbReference>
<dbReference type="Pfam" id="PF11392">
    <property type="entry name" value="AllH"/>
    <property type="match status" value="1"/>
</dbReference>
<dbReference type="Proteomes" id="UP000273977">
    <property type="component" value="Unassembled WGS sequence"/>
</dbReference>
<sequence>MGELQATPIMLTVSSLVYPLNKFGRMGHIHSKFDGSFIVQVKNQLMHFGCYQRYIAGFGAYMSPEDFETISPCIEIGNRVRITDADITFYGKKSSQTFAYKASKVDQRLHALPYSQHLLNSFMNAYQDAAEGISVGLNTDEAQFQAIQHMLEQVDNQAIDWDKVIHYLIGRGRGLTPSGDDMLVGYLAIMKLFAVFRAEDLSDQLQESPLSTTDISRAYLLTGAEDYFSNPICRIYAICKDANQMTEDDLTEALSKGISDIMQGWHTSGQDITFGLGMGLRFVQHAHAKVSK</sequence>
<keyword evidence="2" id="KW-1185">Reference proteome</keyword>
<protein>
    <submittedName>
        <fullName evidence="1">DUF2877 domain-containing protein</fullName>
    </submittedName>
</protein>
<dbReference type="EMBL" id="RKMG01000003">
    <property type="protein sequence ID" value="RPA63675.1"/>
    <property type="molecule type" value="Genomic_DNA"/>
</dbReference>
<name>A0A3N4GNE1_9LACT</name>
<gene>
    <name evidence="1" type="ORF">EF384_01780</name>
</gene>
<evidence type="ECO:0000313" key="1">
    <source>
        <dbReference type="EMBL" id="RPA63675.1"/>
    </source>
</evidence>
<dbReference type="OrthoDB" id="4933449at2"/>
<evidence type="ECO:0000313" key="2">
    <source>
        <dbReference type="Proteomes" id="UP000273977"/>
    </source>
</evidence>
<reference evidence="1 2" key="1">
    <citation type="submission" date="2018-11" db="EMBL/GenBank/DDBJ databases">
        <title>Aerococcus sp. SJQ22, whole genome shotgun sequence.</title>
        <authorList>
            <person name="Sun L."/>
            <person name="Gao X."/>
            <person name="Chen W."/>
            <person name="Huang K."/>
        </authorList>
    </citation>
    <scope>NUCLEOTIDE SEQUENCE [LARGE SCALE GENOMIC DNA]</scope>
    <source>
        <strain evidence="1 2">SJQ22</strain>
    </source>
</reference>
<accession>A0A3N4GNE1</accession>